<keyword evidence="2" id="KW-1185">Reference proteome</keyword>
<evidence type="ECO:0000313" key="2">
    <source>
        <dbReference type="Proteomes" id="UP000499080"/>
    </source>
</evidence>
<organism evidence="1 2">
    <name type="scientific">Araneus ventricosus</name>
    <name type="common">Orbweaver spider</name>
    <name type="synonym">Epeira ventricosa</name>
    <dbReference type="NCBI Taxonomy" id="182803"/>
    <lineage>
        <taxon>Eukaryota</taxon>
        <taxon>Metazoa</taxon>
        <taxon>Ecdysozoa</taxon>
        <taxon>Arthropoda</taxon>
        <taxon>Chelicerata</taxon>
        <taxon>Arachnida</taxon>
        <taxon>Araneae</taxon>
        <taxon>Araneomorphae</taxon>
        <taxon>Entelegynae</taxon>
        <taxon>Araneoidea</taxon>
        <taxon>Araneidae</taxon>
        <taxon>Araneus</taxon>
    </lineage>
</organism>
<comment type="caution">
    <text evidence="1">The sequence shown here is derived from an EMBL/GenBank/DDBJ whole genome shotgun (WGS) entry which is preliminary data.</text>
</comment>
<proteinExistence type="predicted"/>
<dbReference type="AlphaFoldDB" id="A0A4Y2Q9B5"/>
<name>A0A4Y2Q9B5_ARAVE</name>
<sequence>MIWVLYTTHGYLVAWCRLPDQRVASWRPFSSHRSSMPTGHVCVIFAGIKRLDLIISVWFCVELWKGGTVSDVVFISPKSVPRGISEQ</sequence>
<protein>
    <submittedName>
        <fullName evidence="1">Uncharacterized protein</fullName>
    </submittedName>
</protein>
<reference evidence="1 2" key="1">
    <citation type="journal article" date="2019" name="Sci. Rep.">
        <title>Orb-weaving spider Araneus ventricosus genome elucidates the spidroin gene catalogue.</title>
        <authorList>
            <person name="Kono N."/>
            <person name="Nakamura H."/>
            <person name="Ohtoshi R."/>
            <person name="Moran D.A.P."/>
            <person name="Shinohara A."/>
            <person name="Yoshida Y."/>
            <person name="Fujiwara M."/>
            <person name="Mori M."/>
            <person name="Tomita M."/>
            <person name="Arakawa K."/>
        </authorList>
    </citation>
    <scope>NUCLEOTIDE SEQUENCE [LARGE SCALE GENOMIC DNA]</scope>
</reference>
<evidence type="ECO:0000313" key="1">
    <source>
        <dbReference type="EMBL" id="GBN59842.1"/>
    </source>
</evidence>
<dbReference type="Proteomes" id="UP000499080">
    <property type="component" value="Unassembled WGS sequence"/>
</dbReference>
<accession>A0A4Y2Q9B5</accession>
<gene>
    <name evidence="1" type="ORF">AVEN_70929_1</name>
</gene>
<dbReference type="EMBL" id="BGPR01013255">
    <property type="protein sequence ID" value="GBN59842.1"/>
    <property type="molecule type" value="Genomic_DNA"/>
</dbReference>